<dbReference type="PANTHER" id="PTHR45765:SF1">
    <property type="entry name" value="METHIONINE--TRNA LIGASE, CYTOPLASMIC"/>
    <property type="match status" value="1"/>
</dbReference>
<feature type="domain" description="Methionyl/Leucyl tRNA synthetase" evidence="10">
    <location>
        <begin position="5"/>
        <end position="394"/>
    </location>
</feature>
<accession>A0A1T2XC74</accession>
<dbReference type="Proteomes" id="UP000190188">
    <property type="component" value="Unassembled WGS sequence"/>
</dbReference>
<dbReference type="OrthoDB" id="9810191at2"/>
<keyword evidence="9" id="KW-0963">Cytoplasm</keyword>
<feature type="binding site" evidence="9">
    <location>
        <position position="145"/>
    </location>
    <ligand>
        <name>Zn(2+)</name>
        <dbReference type="ChEBI" id="CHEBI:29105"/>
    </ligand>
</feature>
<dbReference type="NCBIfam" id="TIGR00398">
    <property type="entry name" value="metG"/>
    <property type="match status" value="1"/>
</dbReference>
<evidence type="ECO:0000256" key="2">
    <source>
        <dbReference type="ARBA" id="ARBA00008258"/>
    </source>
</evidence>
<dbReference type="GO" id="GO:0006431">
    <property type="term" value="P:methionyl-tRNA aminoacylation"/>
    <property type="evidence" value="ECO:0007669"/>
    <property type="project" value="UniProtKB-UniRule"/>
</dbReference>
<keyword evidence="3 9" id="KW-0436">Ligase</keyword>
<dbReference type="Gene3D" id="2.20.28.20">
    <property type="entry name" value="Methionyl-tRNA synthetase, Zn-domain"/>
    <property type="match status" value="1"/>
</dbReference>
<organism evidence="12 13">
    <name type="scientific">Paenibacillus selenitireducens</name>
    <dbReference type="NCBI Taxonomy" id="1324314"/>
    <lineage>
        <taxon>Bacteria</taxon>
        <taxon>Bacillati</taxon>
        <taxon>Bacillota</taxon>
        <taxon>Bacilli</taxon>
        <taxon>Bacillales</taxon>
        <taxon>Paenibacillaceae</taxon>
        <taxon>Paenibacillus</taxon>
    </lineage>
</organism>
<evidence type="ECO:0000259" key="11">
    <source>
        <dbReference type="Pfam" id="PF19303"/>
    </source>
</evidence>
<protein>
    <recommendedName>
        <fullName evidence="9">Methionine--tRNA ligase</fullName>
        <ecNumber evidence="9">6.1.1.10</ecNumber>
    </recommendedName>
    <alternativeName>
        <fullName evidence="9">Methionyl-tRNA synthetase</fullName>
        <shortName evidence="9">MetRS</shortName>
    </alternativeName>
</protein>
<dbReference type="CDD" id="cd00814">
    <property type="entry name" value="MetRS_core"/>
    <property type="match status" value="1"/>
</dbReference>
<comment type="similarity">
    <text evidence="2 9">Belongs to the class-I aminoacyl-tRNA synthetase family. MetG type 1 subfamily.</text>
</comment>
<dbReference type="InterPro" id="IPR014729">
    <property type="entry name" value="Rossmann-like_a/b/a_fold"/>
</dbReference>
<dbReference type="CDD" id="cd07957">
    <property type="entry name" value="Anticodon_Ia_Met"/>
    <property type="match status" value="1"/>
</dbReference>
<comment type="cofactor">
    <cofactor evidence="9">
        <name>Zn(2+)</name>
        <dbReference type="ChEBI" id="CHEBI:29105"/>
    </cofactor>
    <text evidence="9">Binds 1 zinc ion per subunit.</text>
</comment>
<dbReference type="GO" id="GO:0046872">
    <property type="term" value="F:metal ion binding"/>
    <property type="evidence" value="ECO:0007669"/>
    <property type="project" value="UniProtKB-KW"/>
</dbReference>
<reference evidence="12 13" key="1">
    <citation type="submission" date="2017-01" db="EMBL/GenBank/DDBJ databases">
        <title>Genome analysis of Paenibacillus selenitrireducens ES3-24.</title>
        <authorList>
            <person name="Xu D."/>
            <person name="Yao R."/>
            <person name="Zheng S."/>
        </authorList>
    </citation>
    <scope>NUCLEOTIDE SEQUENCE [LARGE SCALE GENOMIC DNA]</scope>
    <source>
        <strain evidence="12 13">ES3-24</strain>
    </source>
</reference>
<dbReference type="PRINTS" id="PR01041">
    <property type="entry name" value="TRNASYNTHMET"/>
</dbReference>
<evidence type="ECO:0000256" key="9">
    <source>
        <dbReference type="HAMAP-Rule" id="MF_00098"/>
    </source>
</evidence>
<dbReference type="GO" id="GO:0004825">
    <property type="term" value="F:methionine-tRNA ligase activity"/>
    <property type="evidence" value="ECO:0007669"/>
    <property type="project" value="UniProtKB-UniRule"/>
</dbReference>
<dbReference type="PANTHER" id="PTHR45765">
    <property type="entry name" value="METHIONINE--TRNA LIGASE"/>
    <property type="match status" value="1"/>
</dbReference>
<comment type="subunit">
    <text evidence="9">Monomer.</text>
</comment>
<dbReference type="InterPro" id="IPR023458">
    <property type="entry name" value="Met-tRNA_ligase_1"/>
</dbReference>
<comment type="catalytic activity">
    <reaction evidence="8 9">
        <text>tRNA(Met) + L-methionine + ATP = L-methionyl-tRNA(Met) + AMP + diphosphate</text>
        <dbReference type="Rhea" id="RHEA:13481"/>
        <dbReference type="Rhea" id="RHEA-COMP:9667"/>
        <dbReference type="Rhea" id="RHEA-COMP:9698"/>
        <dbReference type="ChEBI" id="CHEBI:30616"/>
        <dbReference type="ChEBI" id="CHEBI:33019"/>
        <dbReference type="ChEBI" id="CHEBI:57844"/>
        <dbReference type="ChEBI" id="CHEBI:78442"/>
        <dbReference type="ChEBI" id="CHEBI:78530"/>
        <dbReference type="ChEBI" id="CHEBI:456215"/>
        <dbReference type="EC" id="6.1.1.10"/>
    </reaction>
</comment>
<dbReference type="InterPro" id="IPR033911">
    <property type="entry name" value="MetRS_core"/>
</dbReference>
<keyword evidence="5 9" id="KW-0067">ATP-binding</keyword>
<keyword evidence="9" id="KW-0479">Metal-binding</keyword>
<dbReference type="RefSeq" id="WP_078499166.1">
    <property type="nucleotide sequence ID" value="NZ_MSZX01000005.1"/>
</dbReference>
<dbReference type="STRING" id="1324314.BVG16_13270"/>
<feature type="domain" description="Methionyl-tRNA synthetase anticodon-binding" evidence="11">
    <location>
        <begin position="429"/>
        <end position="509"/>
    </location>
</feature>
<dbReference type="Gene3D" id="1.10.730.10">
    <property type="entry name" value="Isoleucyl-tRNA Synthetase, Domain 1"/>
    <property type="match status" value="1"/>
</dbReference>
<dbReference type="AlphaFoldDB" id="A0A1T2XC74"/>
<dbReference type="Pfam" id="PF19303">
    <property type="entry name" value="Anticodon_3"/>
    <property type="match status" value="1"/>
</dbReference>
<evidence type="ECO:0000256" key="6">
    <source>
        <dbReference type="ARBA" id="ARBA00022917"/>
    </source>
</evidence>
<dbReference type="InterPro" id="IPR015413">
    <property type="entry name" value="Methionyl/Leucyl_tRNA_Synth"/>
</dbReference>
<dbReference type="Gene3D" id="3.40.50.620">
    <property type="entry name" value="HUPs"/>
    <property type="match status" value="1"/>
</dbReference>
<dbReference type="InterPro" id="IPR014758">
    <property type="entry name" value="Met-tRNA_synth"/>
</dbReference>
<dbReference type="SUPFAM" id="SSF57770">
    <property type="entry name" value="Methionyl-tRNA synthetase (MetRS), Zn-domain"/>
    <property type="match status" value="1"/>
</dbReference>
<dbReference type="GO" id="GO:0005524">
    <property type="term" value="F:ATP binding"/>
    <property type="evidence" value="ECO:0007669"/>
    <property type="project" value="UniProtKB-UniRule"/>
</dbReference>
<dbReference type="SUPFAM" id="SSF52374">
    <property type="entry name" value="Nucleotidylyl transferase"/>
    <property type="match status" value="1"/>
</dbReference>
<keyword evidence="6 9" id="KW-0648">Protein biosynthesis</keyword>
<dbReference type="GO" id="GO:0005829">
    <property type="term" value="C:cytosol"/>
    <property type="evidence" value="ECO:0007669"/>
    <property type="project" value="TreeGrafter"/>
</dbReference>
<evidence type="ECO:0000256" key="5">
    <source>
        <dbReference type="ARBA" id="ARBA00022840"/>
    </source>
</evidence>
<dbReference type="EMBL" id="MSZX01000005">
    <property type="protein sequence ID" value="OPA77425.1"/>
    <property type="molecule type" value="Genomic_DNA"/>
</dbReference>
<feature type="binding site" evidence="9">
    <location>
        <position position="157"/>
    </location>
    <ligand>
        <name>Zn(2+)</name>
        <dbReference type="ChEBI" id="CHEBI:29105"/>
    </ligand>
</feature>
<evidence type="ECO:0000313" key="13">
    <source>
        <dbReference type="Proteomes" id="UP000190188"/>
    </source>
</evidence>
<name>A0A1T2XC74_9BACL</name>
<comment type="subcellular location">
    <subcellularLocation>
        <location evidence="9">Cytoplasm</location>
    </subcellularLocation>
</comment>
<dbReference type="InterPro" id="IPR041872">
    <property type="entry name" value="Anticodon_Met"/>
</dbReference>
<gene>
    <name evidence="9" type="primary">metG</name>
    <name evidence="12" type="ORF">BVG16_13270</name>
</gene>
<dbReference type="HAMAP" id="MF_00098">
    <property type="entry name" value="Met_tRNA_synth_type1"/>
    <property type="match status" value="1"/>
</dbReference>
<dbReference type="Pfam" id="PF09334">
    <property type="entry name" value="tRNA-synt_1g"/>
    <property type="match status" value="1"/>
</dbReference>
<evidence type="ECO:0000259" key="10">
    <source>
        <dbReference type="Pfam" id="PF09334"/>
    </source>
</evidence>
<feature type="binding site" evidence="9">
    <location>
        <position position="154"/>
    </location>
    <ligand>
        <name>Zn(2+)</name>
        <dbReference type="ChEBI" id="CHEBI:29105"/>
    </ligand>
</feature>
<evidence type="ECO:0000256" key="1">
    <source>
        <dbReference type="ARBA" id="ARBA00003314"/>
    </source>
</evidence>
<dbReference type="EC" id="6.1.1.10" evidence="9"/>
<evidence type="ECO:0000313" key="12">
    <source>
        <dbReference type="EMBL" id="OPA77425.1"/>
    </source>
</evidence>
<evidence type="ECO:0000256" key="3">
    <source>
        <dbReference type="ARBA" id="ARBA00022598"/>
    </source>
</evidence>
<proteinExistence type="inferred from homology"/>
<sequence length="547" mass="62605">MAHIFIGGAWPYANGSLHLGRLASLLPGDVLARYYRAKGEDVLYVSGSDCHGTPVAVQAIQEGVKPGDIADRYHQEFLDCFNQLGFSYDLYTRTDQSFHHEVVQDIFTKLLDHGYLYKKTLQQTYCETDQRFLPDRYVEGTCPVCGNRARGDQCDYCSTLLDPADLTDKTCKLCGNPPVERPTEHFYLELSQFQAELAGYAAEAQGWRENAVQLTRRYLEEGLQDRAATRDLTWGVDVPLAGFEDKKIYVWIEAVSGYLSASKQWAAETGGDWESFWLNTHEDITAYYVHGKDNVPFHTLIWPALLLGIEGLHLPDKILSCEYMTLEGKKFSTSRNWAVWVPDLLRRYQPDSIRYFLIANGPEKRDTDFSWREFIHSHNGELLGAFGNFVHRTLVFIEKSFSGYVPQGTLHEDWRKNLESLYTLAGTLIEKGNLKEAIELIFASVRQANKYFDERKPWLQVKEDRDACKDTLYTCVQIIANLAHLLQPFIPFACAKVRTFLSLGEPVWQWVSVPSDRQVLGLELLFERIDPRQIEEETSALEQQTTS</sequence>
<keyword evidence="9" id="KW-0862">Zinc</keyword>
<evidence type="ECO:0000256" key="4">
    <source>
        <dbReference type="ARBA" id="ARBA00022741"/>
    </source>
</evidence>
<comment type="function">
    <text evidence="1 9">Is required not only for elongation of protein synthesis but also for the initiation of all mRNA translation through initiator tRNA(fMet) aminoacylation.</text>
</comment>
<evidence type="ECO:0000256" key="8">
    <source>
        <dbReference type="ARBA" id="ARBA00047364"/>
    </source>
</evidence>
<evidence type="ECO:0000256" key="7">
    <source>
        <dbReference type="ARBA" id="ARBA00023146"/>
    </source>
</evidence>
<dbReference type="InterPro" id="IPR029038">
    <property type="entry name" value="MetRS_Zn"/>
</dbReference>
<feature type="binding site" evidence="9">
    <location>
        <position position="142"/>
    </location>
    <ligand>
        <name>Zn(2+)</name>
        <dbReference type="ChEBI" id="CHEBI:29105"/>
    </ligand>
</feature>
<keyword evidence="13" id="KW-1185">Reference proteome</keyword>
<dbReference type="SUPFAM" id="SSF47323">
    <property type="entry name" value="Anticodon-binding domain of a subclass of class I aminoacyl-tRNA synthetases"/>
    <property type="match status" value="1"/>
</dbReference>
<feature type="binding site" evidence="9">
    <location>
        <position position="333"/>
    </location>
    <ligand>
        <name>ATP</name>
        <dbReference type="ChEBI" id="CHEBI:30616"/>
    </ligand>
</feature>
<feature type="short sequence motif" description="'KMSKS' region" evidence="9">
    <location>
        <begin position="330"/>
        <end position="334"/>
    </location>
</feature>
<keyword evidence="4 9" id="KW-0547">Nucleotide-binding</keyword>
<dbReference type="InterPro" id="IPR009080">
    <property type="entry name" value="tRNAsynth_Ia_anticodon-bd"/>
</dbReference>
<comment type="caution">
    <text evidence="9">Lacks conserved residue(s) required for the propagation of feature annotation.</text>
</comment>
<comment type="caution">
    <text evidence="12">The sequence shown here is derived from an EMBL/GenBank/DDBJ whole genome shotgun (WGS) entry which is preliminary data.</text>
</comment>
<keyword evidence="7 9" id="KW-0030">Aminoacyl-tRNA synthetase</keyword>